<keyword evidence="1" id="KW-0812">Transmembrane</keyword>
<comment type="caution">
    <text evidence="2">The sequence shown here is derived from an EMBL/GenBank/DDBJ whole genome shotgun (WGS) entry which is preliminary data.</text>
</comment>
<evidence type="ECO:0008006" key="4">
    <source>
        <dbReference type="Google" id="ProtNLM"/>
    </source>
</evidence>
<feature type="transmembrane region" description="Helical" evidence="1">
    <location>
        <begin position="22"/>
        <end position="47"/>
    </location>
</feature>
<accession>A0ABU2LR20</accession>
<evidence type="ECO:0000256" key="1">
    <source>
        <dbReference type="SAM" id="Phobius"/>
    </source>
</evidence>
<keyword evidence="3" id="KW-1185">Reference proteome</keyword>
<keyword evidence="1" id="KW-1133">Transmembrane helix</keyword>
<dbReference type="RefSeq" id="WP_311598835.1">
    <property type="nucleotide sequence ID" value="NZ_JAVREM010000014.1"/>
</dbReference>
<gene>
    <name evidence="2" type="ORF">RNC47_14240</name>
</gene>
<proteinExistence type="predicted"/>
<feature type="transmembrane region" description="Helical" evidence="1">
    <location>
        <begin position="53"/>
        <end position="74"/>
    </location>
</feature>
<evidence type="ECO:0000313" key="3">
    <source>
        <dbReference type="Proteomes" id="UP001183420"/>
    </source>
</evidence>
<feature type="transmembrane region" description="Helical" evidence="1">
    <location>
        <begin position="86"/>
        <end position="103"/>
    </location>
</feature>
<evidence type="ECO:0000313" key="2">
    <source>
        <dbReference type="EMBL" id="MDT0319498.1"/>
    </source>
</evidence>
<dbReference type="EMBL" id="JAVREM010000014">
    <property type="protein sequence ID" value="MDT0319498.1"/>
    <property type="molecule type" value="Genomic_DNA"/>
</dbReference>
<name>A0ABU2LR20_9ACTN</name>
<keyword evidence="1" id="KW-0472">Membrane</keyword>
<organism evidence="2 3">
    <name type="scientific">Streptomyces millisiae</name>
    <dbReference type="NCBI Taxonomy" id="3075542"/>
    <lineage>
        <taxon>Bacteria</taxon>
        <taxon>Bacillati</taxon>
        <taxon>Actinomycetota</taxon>
        <taxon>Actinomycetes</taxon>
        <taxon>Kitasatosporales</taxon>
        <taxon>Streptomycetaceae</taxon>
        <taxon>Streptomyces</taxon>
    </lineage>
</organism>
<sequence>MSENGGGGTDPRVSARPRTVSVAALLCGVQGVVVAGLGAVLLALALFGDAEDLAQAVTGALTVLVLAALPLAAGHGLWRLRRWSRGPAVVMQLLALPVAFTLLGSGRLWPLAAVALGVSAVAVLACLVNPTATAALGVGPREV</sequence>
<reference evidence="3" key="1">
    <citation type="submission" date="2023-07" db="EMBL/GenBank/DDBJ databases">
        <title>30 novel species of actinomycetes from the DSMZ collection.</title>
        <authorList>
            <person name="Nouioui I."/>
        </authorList>
    </citation>
    <scope>NUCLEOTIDE SEQUENCE [LARGE SCALE GENOMIC DNA]</scope>
    <source>
        <strain evidence="3">DSM 44918</strain>
    </source>
</reference>
<dbReference type="Proteomes" id="UP001183420">
    <property type="component" value="Unassembled WGS sequence"/>
</dbReference>
<protein>
    <recommendedName>
        <fullName evidence="4">Integral membrane protein</fullName>
    </recommendedName>
</protein>